<reference evidence="13 14" key="1">
    <citation type="submission" date="2014-02" db="EMBL/GenBank/DDBJ databases">
        <title>The genome sequence of Colletotrichum nymphaeae SA-01.</title>
        <authorList>
            <person name="Baroncelli R."/>
            <person name="Thon M.R."/>
        </authorList>
    </citation>
    <scope>NUCLEOTIDE SEQUENCE [LARGE SCALE GENOMIC DNA]</scope>
    <source>
        <strain evidence="13 14">SA-01</strain>
    </source>
</reference>
<evidence type="ECO:0000313" key="13">
    <source>
        <dbReference type="EMBL" id="KXH47593.1"/>
    </source>
</evidence>
<dbReference type="PRINTS" id="PR00420">
    <property type="entry name" value="RNGMNOXGNASE"/>
</dbReference>
<feature type="domain" description="Major facilitator superfamily (MFS) profile" evidence="12">
    <location>
        <begin position="369"/>
        <end position="823"/>
    </location>
</feature>
<evidence type="ECO:0000256" key="6">
    <source>
        <dbReference type="ARBA" id="ARBA00022827"/>
    </source>
</evidence>
<dbReference type="InterPro" id="IPR050360">
    <property type="entry name" value="MFS_Sugar_Transporters"/>
</dbReference>
<keyword evidence="8" id="KW-0560">Oxidoreductase</keyword>
<evidence type="ECO:0000256" key="10">
    <source>
        <dbReference type="SAM" id="MobiDB-lite"/>
    </source>
</evidence>
<dbReference type="FunFam" id="1.20.1250.20:FF:000134">
    <property type="entry name" value="MFS sugar transporter protein"/>
    <property type="match status" value="1"/>
</dbReference>
<accession>A0A135THF7</accession>
<feature type="transmembrane region" description="Helical" evidence="11">
    <location>
        <begin position="407"/>
        <end position="429"/>
    </location>
</feature>
<dbReference type="PANTHER" id="PTHR48022">
    <property type="entry name" value="PLASTIDIC GLUCOSE TRANSPORTER 4"/>
    <property type="match status" value="1"/>
</dbReference>
<dbReference type="Gene3D" id="3.50.50.60">
    <property type="entry name" value="FAD/NAD(P)-binding domain"/>
    <property type="match status" value="1"/>
</dbReference>
<feature type="transmembrane region" description="Helical" evidence="11">
    <location>
        <begin position="800"/>
        <end position="820"/>
    </location>
</feature>
<dbReference type="Gene3D" id="1.20.1250.20">
    <property type="entry name" value="MFS general substrate transporter like domains"/>
    <property type="match status" value="1"/>
</dbReference>
<dbReference type="InterPro" id="IPR036259">
    <property type="entry name" value="MFS_trans_sf"/>
</dbReference>
<feature type="transmembrane region" description="Helical" evidence="11">
    <location>
        <begin position="436"/>
        <end position="455"/>
    </location>
</feature>
<feature type="transmembrane region" description="Helical" evidence="11">
    <location>
        <begin position="770"/>
        <end position="788"/>
    </location>
</feature>
<dbReference type="Proteomes" id="UP000070054">
    <property type="component" value="Unassembled WGS sequence"/>
</dbReference>
<feature type="transmembrane region" description="Helical" evidence="11">
    <location>
        <begin position="363"/>
        <end position="387"/>
    </location>
</feature>
<evidence type="ECO:0000256" key="11">
    <source>
        <dbReference type="SAM" id="Phobius"/>
    </source>
</evidence>
<feature type="transmembrane region" description="Helical" evidence="11">
    <location>
        <begin position="671"/>
        <end position="692"/>
    </location>
</feature>
<dbReference type="InterPro" id="IPR036188">
    <property type="entry name" value="FAD/NAD-bd_sf"/>
</dbReference>
<keyword evidence="4" id="KW-0285">Flavoprotein</keyword>
<dbReference type="EMBL" id="JEMN01001112">
    <property type="protein sequence ID" value="KXH47593.1"/>
    <property type="molecule type" value="Genomic_DNA"/>
</dbReference>
<evidence type="ECO:0000256" key="3">
    <source>
        <dbReference type="ARBA" id="ARBA00022448"/>
    </source>
</evidence>
<evidence type="ECO:0000256" key="2">
    <source>
        <dbReference type="ARBA" id="ARBA00010992"/>
    </source>
</evidence>
<dbReference type="Pfam" id="PF01494">
    <property type="entry name" value="FAD_binding_3"/>
    <property type="match status" value="1"/>
</dbReference>
<evidence type="ECO:0000256" key="9">
    <source>
        <dbReference type="ARBA" id="ARBA00023136"/>
    </source>
</evidence>
<evidence type="ECO:0000256" key="7">
    <source>
        <dbReference type="ARBA" id="ARBA00022989"/>
    </source>
</evidence>
<keyword evidence="7 11" id="KW-1133">Transmembrane helix</keyword>
<feature type="transmembrane region" description="Helical" evidence="11">
    <location>
        <begin position="733"/>
        <end position="758"/>
    </location>
</feature>
<dbReference type="SUPFAM" id="SSF51905">
    <property type="entry name" value="FAD/NAD(P)-binding domain"/>
    <property type="match status" value="1"/>
</dbReference>
<feature type="transmembrane region" description="Helical" evidence="11">
    <location>
        <begin position="701"/>
        <end position="721"/>
    </location>
</feature>
<gene>
    <name evidence="13" type="ORF">CNYM01_09444</name>
</gene>
<feature type="transmembrane region" description="Helical" evidence="11">
    <location>
        <begin position="475"/>
        <end position="500"/>
    </location>
</feature>
<dbReference type="SUPFAM" id="SSF103473">
    <property type="entry name" value="MFS general substrate transporter"/>
    <property type="match status" value="1"/>
</dbReference>
<evidence type="ECO:0000256" key="1">
    <source>
        <dbReference type="ARBA" id="ARBA00004141"/>
    </source>
</evidence>
<comment type="similarity">
    <text evidence="2">Belongs to the major facilitator superfamily. Sugar transporter (TC 2.A.1.1) family.</text>
</comment>
<dbReference type="InterPro" id="IPR002938">
    <property type="entry name" value="FAD-bd"/>
</dbReference>
<dbReference type="PANTHER" id="PTHR48022:SF2">
    <property type="entry name" value="PLASTIDIC GLUCOSE TRANSPORTER 4"/>
    <property type="match status" value="1"/>
</dbReference>
<keyword evidence="5 11" id="KW-0812">Transmembrane</keyword>
<feature type="transmembrane region" description="Helical" evidence="11">
    <location>
        <begin position="542"/>
        <end position="565"/>
    </location>
</feature>
<keyword evidence="14" id="KW-1185">Reference proteome</keyword>
<organism evidence="13 14">
    <name type="scientific">Colletotrichum nymphaeae SA-01</name>
    <dbReference type="NCBI Taxonomy" id="1460502"/>
    <lineage>
        <taxon>Eukaryota</taxon>
        <taxon>Fungi</taxon>
        <taxon>Dikarya</taxon>
        <taxon>Ascomycota</taxon>
        <taxon>Pezizomycotina</taxon>
        <taxon>Sordariomycetes</taxon>
        <taxon>Hypocreomycetidae</taxon>
        <taxon>Glomerellales</taxon>
        <taxon>Glomerellaceae</taxon>
        <taxon>Colletotrichum</taxon>
        <taxon>Colletotrichum acutatum species complex</taxon>
    </lineage>
</organism>
<dbReference type="AlphaFoldDB" id="A0A135THF7"/>
<comment type="subcellular location">
    <subcellularLocation>
        <location evidence="1">Membrane</location>
        <topology evidence="1">Multi-pass membrane protein</topology>
    </subcellularLocation>
</comment>
<dbReference type="Pfam" id="PF00083">
    <property type="entry name" value="Sugar_tr"/>
    <property type="match status" value="1"/>
</dbReference>
<evidence type="ECO:0000256" key="4">
    <source>
        <dbReference type="ARBA" id="ARBA00022630"/>
    </source>
</evidence>
<dbReference type="PROSITE" id="PS00216">
    <property type="entry name" value="SUGAR_TRANSPORT_1"/>
    <property type="match status" value="1"/>
</dbReference>
<feature type="transmembrane region" description="Helical" evidence="11">
    <location>
        <begin position="512"/>
        <end position="536"/>
    </location>
</feature>
<dbReference type="GO" id="GO:0016020">
    <property type="term" value="C:membrane"/>
    <property type="evidence" value="ECO:0007669"/>
    <property type="project" value="UniProtKB-SubCell"/>
</dbReference>
<evidence type="ECO:0000259" key="12">
    <source>
        <dbReference type="PROSITE" id="PS50850"/>
    </source>
</evidence>
<keyword evidence="3" id="KW-0813">Transport</keyword>
<evidence type="ECO:0000256" key="5">
    <source>
        <dbReference type="ARBA" id="ARBA00022692"/>
    </source>
</evidence>
<dbReference type="InterPro" id="IPR020846">
    <property type="entry name" value="MFS_dom"/>
</dbReference>
<dbReference type="PROSITE" id="PS50850">
    <property type="entry name" value="MFS"/>
    <property type="match status" value="1"/>
</dbReference>
<keyword evidence="9 11" id="KW-0472">Membrane</keyword>
<name>A0A135THF7_9PEZI</name>
<evidence type="ECO:0000313" key="14">
    <source>
        <dbReference type="Proteomes" id="UP000070054"/>
    </source>
</evidence>
<evidence type="ECO:0000256" key="8">
    <source>
        <dbReference type="ARBA" id="ARBA00023002"/>
    </source>
</evidence>
<sequence>MTAGKKLKVIIVGAGFGGLGAAIECAHRGMDVTVLEKYPDSNSQGDILDFFPNAGRIINRWDGGKVGQQIHDTGCSQIRTMELYKYDSKFIVNVPWARDGKEHNITYAGHRGKIHSIFLTYAKTCVQDIRIGVSVTNYLEEEGQAGVKLSTGETIWADCVIAADGPRSIARAQVLHLDDLNIDETTSGWSVFRSFFKTDEMMRNHPGIKDLFHEDRDTVRFWMYDNLSLMAFVWNQAQDIAWVLVHPDDKESSESWSNIAEREHVAKWMSFFPGRDAQALLDVTPSNKTIDFKLVYRPTIDTWVSKGGRTILIGDAAHANLPTAGQGASQALEDATPTVTPAENTPPHPGSSAIMALLTPGPIVSHVLMVLVAMLNICILSYDAGMINNLNSVKPYQDYFKLNSDMIGLNVAIISAGSIFGAPIVGPVVDRWGRKTGLAVGSICIILGVVLQASASKGESSYGNVSQVRLLTSNAVPQLIVGRFIIGFASLINGSIAPMWVMEVAAPKYSSILSSTVLTSVPFTSFLVSCIVLGIYDKQSDWAWRGLMLGEAVPSIISLSLLPFVDESPRWLFSKGRHDEAIGVLARLHANGNREDALVLSETQEIVAALNHEKESNGGWKDLIAPSPNLKRFTIAVLTNIFYQILGGNMILYFSSFLIGKLGVSERKSIIQINIGLLLWKAFCSVGGVLLIDKIGARKPLITGTSATVVLFGILAGLSYLTEVHPETNAYAIGAIVVVALFLLAVAASWSILAYTYPPEVLRYSQRAKGVVVAQAIGYAFSFLNLYTTPLAIERISWRYYAINGGWNLGILFVVTWLFVETKGRTLEEMDEIFDGVVYSNNVIIDGQNSKSDLGKDVGDSSSLAKRKLSKVSTRE</sequence>
<dbReference type="GO" id="GO:0071949">
    <property type="term" value="F:FAD binding"/>
    <property type="evidence" value="ECO:0007669"/>
    <property type="project" value="InterPro"/>
</dbReference>
<feature type="region of interest" description="Disordered" evidence="10">
    <location>
        <begin position="850"/>
        <end position="876"/>
    </location>
</feature>
<keyword evidence="6" id="KW-0274">FAD</keyword>
<dbReference type="GO" id="GO:0005351">
    <property type="term" value="F:carbohydrate:proton symporter activity"/>
    <property type="evidence" value="ECO:0007669"/>
    <property type="project" value="TreeGrafter"/>
</dbReference>
<feature type="transmembrane region" description="Helical" evidence="11">
    <location>
        <begin position="641"/>
        <end position="659"/>
    </location>
</feature>
<dbReference type="GO" id="GO:0016491">
    <property type="term" value="F:oxidoreductase activity"/>
    <property type="evidence" value="ECO:0007669"/>
    <property type="project" value="UniProtKB-KW"/>
</dbReference>
<dbReference type="OrthoDB" id="4540492at2759"/>
<feature type="region of interest" description="Disordered" evidence="10">
    <location>
        <begin position="325"/>
        <end position="346"/>
    </location>
</feature>
<comment type="caution">
    <text evidence="13">The sequence shown here is derived from an EMBL/GenBank/DDBJ whole genome shotgun (WGS) entry which is preliminary data.</text>
</comment>
<protein>
    <recommendedName>
        <fullName evidence="12">Major facilitator superfamily (MFS) profile domain-containing protein</fullName>
    </recommendedName>
</protein>
<dbReference type="InterPro" id="IPR005828">
    <property type="entry name" value="MFS_sugar_transport-like"/>
</dbReference>
<dbReference type="InterPro" id="IPR005829">
    <property type="entry name" value="Sugar_transporter_CS"/>
</dbReference>
<proteinExistence type="inferred from homology"/>